<name>A0A1R1AVX3_PAELA</name>
<feature type="transmembrane region" description="Helical" evidence="1">
    <location>
        <begin position="7"/>
        <end position="24"/>
    </location>
</feature>
<organism evidence="2 3">
    <name type="scientific">Paenibacillus lautus</name>
    <name type="common">Bacillus lautus</name>
    <dbReference type="NCBI Taxonomy" id="1401"/>
    <lineage>
        <taxon>Bacteria</taxon>
        <taxon>Bacillati</taxon>
        <taxon>Bacillota</taxon>
        <taxon>Bacilli</taxon>
        <taxon>Bacillales</taxon>
        <taxon>Paenibacillaceae</taxon>
        <taxon>Paenibacillus</taxon>
    </lineage>
</organism>
<keyword evidence="1" id="KW-0812">Transmembrane</keyword>
<evidence type="ECO:0000313" key="3">
    <source>
        <dbReference type="Proteomes" id="UP000187074"/>
    </source>
</evidence>
<dbReference type="EMBL" id="MRTF01000009">
    <property type="protein sequence ID" value="OME89713.1"/>
    <property type="molecule type" value="Genomic_DNA"/>
</dbReference>
<feature type="transmembrane region" description="Helical" evidence="1">
    <location>
        <begin position="36"/>
        <end position="62"/>
    </location>
</feature>
<dbReference type="STRING" id="1401.BK123_25440"/>
<keyword evidence="1" id="KW-0472">Membrane</keyword>
<dbReference type="RefSeq" id="WP_076325139.1">
    <property type="nucleotide sequence ID" value="NZ_JBCMXI010000001.1"/>
</dbReference>
<dbReference type="Proteomes" id="UP000187074">
    <property type="component" value="Unassembled WGS sequence"/>
</dbReference>
<evidence type="ECO:0008006" key="4">
    <source>
        <dbReference type="Google" id="ProtNLM"/>
    </source>
</evidence>
<keyword evidence="1" id="KW-1133">Transmembrane helix</keyword>
<accession>A0A1R1AVX3</accession>
<comment type="caution">
    <text evidence="2">The sequence shown here is derived from an EMBL/GenBank/DDBJ whole genome shotgun (WGS) entry which is preliminary data.</text>
</comment>
<protein>
    <recommendedName>
        <fullName evidence="4">DUF3923 family protein</fullName>
    </recommendedName>
</protein>
<gene>
    <name evidence="2" type="ORF">BK123_25440</name>
</gene>
<dbReference type="AlphaFoldDB" id="A0A1R1AVX3"/>
<evidence type="ECO:0000313" key="2">
    <source>
        <dbReference type="EMBL" id="OME89713.1"/>
    </source>
</evidence>
<evidence type="ECO:0000256" key="1">
    <source>
        <dbReference type="SAM" id="Phobius"/>
    </source>
</evidence>
<sequence length="70" mass="8143">MRLPYKIGYAVTLVWLVWIVYGYVNYDVMADRGQLSIVLLSAVIGIILLPIYFISVLLFYVYKRGPKKKK</sequence>
<reference evidence="2 3" key="1">
    <citation type="submission" date="2016-11" db="EMBL/GenBank/DDBJ databases">
        <title>Paenibacillus species isolates.</title>
        <authorList>
            <person name="Beno S.M."/>
        </authorList>
    </citation>
    <scope>NUCLEOTIDE SEQUENCE [LARGE SCALE GENOMIC DNA]</scope>
    <source>
        <strain evidence="2 3">FSL F4-0100</strain>
    </source>
</reference>
<dbReference type="OrthoDB" id="2642537at2"/>
<proteinExistence type="predicted"/>